<dbReference type="InterPro" id="IPR005064">
    <property type="entry name" value="BUG"/>
</dbReference>
<accession>A0ABS7A718</accession>
<dbReference type="Proteomes" id="UP001196565">
    <property type="component" value="Unassembled WGS sequence"/>
</dbReference>
<sequence>MILTRQQFLASMMGFGLAGTARAETSLFTRPIRLIISTSPGGGADVTARLIAPGISERLGQNVVVESRAGGSGLIAGGFVAQQPPDGHTFLFDITTYAVNPALGRAMPYKVLEDLVPVTQVSRSGNALAVHPSAPVNSVADYVAYVKARPGELSYASSGNGSAQHLGMEIFMAAAGLQMIHVPYRGGGPAMVDLMAGHVFSSFAFIPSSMPHIREGRLKALATTGSTRAAAFPDLPTLAESGYPTVESYDWNGIFAPAGTPEPMMRQMQAAVAEVLATAAIRTRFAELGNEPVGSTPAQFRDFIQREMAKYEEIIRKVGITAT</sequence>
<dbReference type="Gene3D" id="3.40.190.10">
    <property type="entry name" value="Periplasmic binding protein-like II"/>
    <property type="match status" value="1"/>
</dbReference>
<evidence type="ECO:0000313" key="2">
    <source>
        <dbReference type="EMBL" id="MBW6398107.1"/>
    </source>
</evidence>
<comment type="similarity">
    <text evidence="1">Belongs to the UPF0065 (bug) family.</text>
</comment>
<dbReference type="Gene3D" id="3.40.190.150">
    <property type="entry name" value="Bordetella uptake gene, domain 1"/>
    <property type="match status" value="1"/>
</dbReference>
<dbReference type="EMBL" id="JAHYBZ010000003">
    <property type="protein sequence ID" value="MBW6398107.1"/>
    <property type="molecule type" value="Genomic_DNA"/>
</dbReference>
<proteinExistence type="inferred from homology"/>
<dbReference type="SUPFAM" id="SSF53850">
    <property type="entry name" value="Periplasmic binding protein-like II"/>
    <property type="match status" value="1"/>
</dbReference>
<dbReference type="InterPro" id="IPR042100">
    <property type="entry name" value="Bug_dom1"/>
</dbReference>
<evidence type="ECO:0000256" key="1">
    <source>
        <dbReference type="ARBA" id="ARBA00006987"/>
    </source>
</evidence>
<dbReference type="PANTHER" id="PTHR42928:SF5">
    <property type="entry name" value="BLR1237 PROTEIN"/>
    <property type="match status" value="1"/>
</dbReference>
<name>A0ABS7A718_9PROT</name>
<keyword evidence="3" id="KW-1185">Reference proteome</keyword>
<gene>
    <name evidence="2" type="ORF">KPL78_09635</name>
</gene>
<dbReference type="PANTHER" id="PTHR42928">
    <property type="entry name" value="TRICARBOXYLATE-BINDING PROTEIN"/>
    <property type="match status" value="1"/>
</dbReference>
<dbReference type="RefSeq" id="WP_219762725.1">
    <property type="nucleotide sequence ID" value="NZ_JAHYBZ010000003.1"/>
</dbReference>
<comment type="caution">
    <text evidence="2">The sequence shown here is derived from an EMBL/GenBank/DDBJ whole genome shotgun (WGS) entry which is preliminary data.</text>
</comment>
<reference evidence="2 3" key="1">
    <citation type="submission" date="2021-07" db="EMBL/GenBank/DDBJ databases">
        <authorList>
            <person name="So Y."/>
        </authorList>
    </citation>
    <scope>NUCLEOTIDE SEQUENCE [LARGE SCALE GENOMIC DNA]</scope>
    <source>
        <strain evidence="2 3">HJA6</strain>
    </source>
</reference>
<organism evidence="2 3">
    <name type="scientific">Roseomonas alba</name>
    <dbReference type="NCBI Taxonomy" id="2846776"/>
    <lineage>
        <taxon>Bacteria</taxon>
        <taxon>Pseudomonadati</taxon>
        <taxon>Pseudomonadota</taxon>
        <taxon>Alphaproteobacteria</taxon>
        <taxon>Acetobacterales</taxon>
        <taxon>Roseomonadaceae</taxon>
        <taxon>Roseomonas</taxon>
    </lineage>
</organism>
<protein>
    <submittedName>
        <fullName evidence="2">Tripartite tricarboxylate transporter substrate binding protein</fullName>
    </submittedName>
</protein>
<dbReference type="CDD" id="cd13578">
    <property type="entry name" value="PBP2_Bug27"/>
    <property type="match status" value="1"/>
</dbReference>
<dbReference type="PIRSF" id="PIRSF017082">
    <property type="entry name" value="YflP"/>
    <property type="match status" value="1"/>
</dbReference>
<evidence type="ECO:0000313" key="3">
    <source>
        <dbReference type="Proteomes" id="UP001196565"/>
    </source>
</evidence>
<dbReference type="Pfam" id="PF03401">
    <property type="entry name" value="TctC"/>
    <property type="match status" value="1"/>
</dbReference>